<protein>
    <submittedName>
        <fullName evidence="1">Uncharacterized protein</fullName>
    </submittedName>
</protein>
<name>B3EG00_CHLL2</name>
<dbReference type="STRING" id="290315.Clim_0440"/>
<reference evidence="1 2" key="1">
    <citation type="submission" date="2008-05" db="EMBL/GenBank/DDBJ databases">
        <title>Complete sequence of Chlorobium limicola DSM 245.</title>
        <authorList>
            <consortium name="US DOE Joint Genome Institute"/>
            <person name="Lucas S."/>
            <person name="Copeland A."/>
            <person name="Lapidus A."/>
            <person name="Glavina del Rio T."/>
            <person name="Dalin E."/>
            <person name="Tice H."/>
            <person name="Bruce D."/>
            <person name="Goodwin L."/>
            <person name="Pitluck S."/>
            <person name="Schmutz J."/>
            <person name="Larimer F."/>
            <person name="Land M."/>
            <person name="Hauser L."/>
            <person name="Kyrpides N."/>
            <person name="Ovchinnikova G."/>
            <person name="Zhao F."/>
            <person name="Li T."/>
            <person name="Liu Z."/>
            <person name="Overmann J."/>
            <person name="Bryant D.A."/>
            <person name="Richardson P."/>
        </authorList>
    </citation>
    <scope>NUCLEOTIDE SEQUENCE [LARGE SCALE GENOMIC DNA]</scope>
    <source>
        <strain evidence="2">DSM 245 / NBRC 103803 / 6330</strain>
    </source>
</reference>
<dbReference type="HOGENOM" id="CLU_1056451_0_0_10"/>
<dbReference type="Proteomes" id="UP000008841">
    <property type="component" value="Chromosome"/>
</dbReference>
<accession>B3EG00</accession>
<evidence type="ECO:0000313" key="2">
    <source>
        <dbReference type="Proteomes" id="UP000008841"/>
    </source>
</evidence>
<dbReference type="KEGG" id="cli:Clim_0440"/>
<gene>
    <name evidence="1" type="ordered locus">Clim_0440</name>
</gene>
<dbReference type="Pfam" id="PF08843">
    <property type="entry name" value="AbiEii"/>
    <property type="match status" value="1"/>
</dbReference>
<dbReference type="RefSeq" id="WP_012465414.1">
    <property type="nucleotide sequence ID" value="NC_010803.1"/>
</dbReference>
<dbReference type="EMBL" id="CP001097">
    <property type="protein sequence ID" value="ACD89533.1"/>
    <property type="molecule type" value="Genomic_DNA"/>
</dbReference>
<sequence length="263" mass="31248">MAIDFENDELYAACKAVEPFLDRLVLVGGWAFRALMNIWRKEERETKDTDFAVELVSREAFQEISNHLLANGFKHRNVSDKLKKRKILEYSFEQQDKWIEILPVGEFARDITDLDLKEYRLAFDDNEMLNVRNAAGDALSLKVVHVCSLVVMKVFSYTDRWDERRKDLTDLEYLTEHYGVENDKYGLTVKLKEWFEEKNVPYEMASSHLLGREIQKKLQDELFIETEKRLIKIIERISDSEREETALTKRLNILLEYFQDKYE</sequence>
<evidence type="ECO:0000313" key="1">
    <source>
        <dbReference type="EMBL" id="ACD89533.1"/>
    </source>
</evidence>
<organism evidence="1 2">
    <name type="scientific">Chlorobium limicola (strain DSM 245 / NBRC 103803 / 6330)</name>
    <dbReference type="NCBI Taxonomy" id="290315"/>
    <lineage>
        <taxon>Bacteria</taxon>
        <taxon>Pseudomonadati</taxon>
        <taxon>Chlorobiota</taxon>
        <taxon>Chlorobiia</taxon>
        <taxon>Chlorobiales</taxon>
        <taxon>Chlorobiaceae</taxon>
        <taxon>Chlorobium/Pelodictyon group</taxon>
        <taxon>Chlorobium</taxon>
    </lineage>
</organism>
<dbReference type="AlphaFoldDB" id="B3EG00"/>
<proteinExistence type="predicted"/>
<dbReference type="InterPro" id="IPR014942">
    <property type="entry name" value="AbiEii"/>
</dbReference>